<dbReference type="GO" id="GO:0006355">
    <property type="term" value="P:regulation of DNA-templated transcription"/>
    <property type="evidence" value="ECO:0007669"/>
    <property type="project" value="InterPro"/>
</dbReference>
<evidence type="ECO:0000313" key="12">
    <source>
        <dbReference type="EMBL" id="EEC13926.1"/>
    </source>
</evidence>
<evidence type="ECO:0000256" key="6">
    <source>
        <dbReference type="ARBA" id="ARBA00023159"/>
    </source>
</evidence>
<keyword evidence="8 10" id="KW-0539">Nucleus</keyword>
<dbReference type="VEuPathDB" id="VectorBase:ISCW010765"/>
<dbReference type="Gene3D" id="1.10.246.20">
    <property type="entry name" value="Coactivator CBP, KIX domain"/>
    <property type="match status" value="1"/>
</dbReference>
<feature type="domain" description="Mediator of RNA polymerase II transcription subunit 15 N-terminal" evidence="11">
    <location>
        <begin position="76"/>
        <end position="123"/>
    </location>
</feature>
<dbReference type="VEuPathDB" id="VectorBase:ISCP_032454"/>
<dbReference type="EMBL" id="ABJB010436560">
    <property type="status" value="NOT_ANNOTATED_CDS"/>
    <property type="molecule type" value="Genomic_DNA"/>
</dbReference>
<evidence type="ECO:0000256" key="10">
    <source>
        <dbReference type="RuleBase" id="RU364148"/>
    </source>
</evidence>
<comment type="subunit">
    <text evidence="3 10">Component of the Mediator complex.</text>
</comment>
<dbReference type="STRING" id="6945.B7Q504"/>
<dbReference type="InParanoid" id="B7Q504"/>
<evidence type="ECO:0000259" key="11">
    <source>
        <dbReference type="Pfam" id="PF09606"/>
    </source>
</evidence>
<accession>B7Q504</accession>
<sequence length="149" mass="15858">MDTALGAVASSGSAVRCKQEKAAPAPLSAGLGRAGPCCRHRQQHGCSSATLGLVRPAACVPRRARANEGGVLLRSEEAIRQASNPTIRSATEMENHVFQKARSKDEYLSYVARLIIHVREMRLTQGPKGSGHGVPVSPYDDLLGLQCGR</sequence>
<comment type="similarity">
    <text evidence="2 10">Belongs to the Mediator complex subunit 15 family.</text>
</comment>
<organism>
    <name type="scientific">Ixodes scapularis</name>
    <name type="common">Black-legged tick</name>
    <name type="synonym">Deer tick</name>
    <dbReference type="NCBI Taxonomy" id="6945"/>
    <lineage>
        <taxon>Eukaryota</taxon>
        <taxon>Metazoa</taxon>
        <taxon>Ecdysozoa</taxon>
        <taxon>Arthropoda</taxon>
        <taxon>Chelicerata</taxon>
        <taxon>Arachnida</taxon>
        <taxon>Acari</taxon>
        <taxon>Parasitiformes</taxon>
        <taxon>Ixodida</taxon>
        <taxon>Ixodoidea</taxon>
        <taxon>Ixodidae</taxon>
        <taxon>Ixodinae</taxon>
        <taxon>Ixodes</taxon>
    </lineage>
</organism>
<dbReference type="EnsemblMetazoa" id="ISCW010765-RA">
    <property type="protein sequence ID" value="ISCW010765-PA"/>
    <property type="gene ID" value="ISCW010765"/>
</dbReference>
<dbReference type="Proteomes" id="UP000001555">
    <property type="component" value="Unassembled WGS sequence"/>
</dbReference>
<evidence type="ECO:0000256" key="5">
    <source>
        <dbReference type="ARBA" id="ARBA00023015"/>
    </source>
</evidence>
<evidence type="ECO:0000256" key="2">
    <source>
        <dbReference type="ARBA" id="ARBA00009807"/>
    </source>
</evidence>
<evidence type="ECO:0000313" key="14">
    <source>
        <dbReference type="Proteomes" id="UP000001555"/>
    </source>
</evidence>
<dbReference type="FunFam" id="1.10.246.20:FF:000002">
    <property type="entry name" value="Mediator of RNA polymerase II transcription subunit 15"/>
    <property type="match status" value="1"/>
</dbReference>
<evidence type="ECO:0000256" key="1">
    <source>
        <dbReference type="ARBA" id="ARBA00004123"/>
    </source>
</evidence>
<reference evidence="12 14" key="1">
    <citation type="submission" date="2008-03" db="EMBL/GenBank/DDBJ databases">
        <title>Annotation of Ixodes scapularis.</title>
        <authorList>
            <consortium name="Ixodes scapularis Genome Project Consortium"/>
            <person name="Caler E."/>
            <person name="Hannick L.I."/>
            <person name="Bidwell S."/>
            <person name="Joardar V."/>
            <person name="Thiagarajan M."/>
            <person name="Amedeo P."/>
            <person name="Galinsky K.J."/>
            <person name="Schobel S."/>
            <person name="Inman J."/>
            <person name="Hostetler J."/>
            <person name="Miller J."/>
            <person name="Hammond M."/>
            <person name="Megy K."/>
            <person name="Lawson D."/>
            <person name="Kodira C."/>
            <person name="Sutton G."/>
            <person name="Meyer J."/>
            <person name="Hill C.A."/>
            <person name="Birren B."/>
            <person name="Nene V."/>
            <person name="Collins F."/>
            <person name="Alarcon-Chaidez F."/>
            <person name="Wikel S."/>
            <person name="Strausberg R."/>
        </authorList>
    </citation>
    <scope>NUCLEOTIDE SEQUENCE [LARGE SCALE GENOMIC DNA]</scope>
    <source>
        <strain evidence="14">Wikel</strain>
        <strain evidence="12">Wikel colony</strain>
    </source>
</reference>
<dbReference type="HOGENOM" id="CLU_1751745_0_0_1"/>
<keyword evidence="7 10" id="KW-0804">Transcription</keyword>
<dbReference type="AlphaFoldDB" id="B7Q504"/>
<comment type="function">
    <text evidence="10">Component of the Mediator complex, a coactivator involved in the regulated transcription of nearly all RNA polymerase II-dependent genes. Mediator functions as a bridge to convey information from gene-specific regulatory proteins to the basal RNA polymerase II transcription machinery. Mediator is recruited to promoters by direct interactions with regulatory proteins and serves as a scaffold for the assembly of a functional preinitiation complex with RNA polymerase II and the general transcription factors.</text>
</comment>
<dbReference type="Pfam" id="PF09606">
    <property type="entry name" value="Med15_N"/>
    <property type="match status" value="1"/>
</dbReference>
<protein>
    <recommendedName>
        <fullName evidence="4 10">Mediator of RNA polymerase II transcription subunit 15</fullName>
    </recommendedName>
    <alternativeName>
        <fullName evidence="9 10">Mediator complex subunit 15</fullName>
    </alternativeName>
</protein>
<evidence type="ECO:0000256" key="8">
    <source>
        <dbReference type="ARBA" id="ARBA00023242"/>
    </source>
</evidence>
<name>B7Q504_IXOSC</name>
<dbReference type="OrthoDB" id="10055322at2759"/>
<evidence type="ECO:0000313" key="13">
    <source>
        <dbReference type="EnsemblMetazoa" id="ISCW010765-PA"/>
    </source>
</evidence>
<dbReference type="EMBL" id="ABJB010121996">
    <property type="status" value="NOT_ANNOTATED_CDS"/>
    <property type="molecule type" value="Genomic_DNA"/>
</dbReference>
<reference evidence="13" key="2">
    <citation type="submission" date="2020-05" db="UniProtKB">
        <authorList>
            <consortium name="EnsemblMetazoa"/>
        </authorList>
    </citation>
    <scope>IDENTIFICATION</scope>
    <source>
        <strain evidence="13">wikel</strain>
    </source>
</reference>
<dbReference type="VEuPathDB" id="VectorBase:ISCI010765"/>
<gene>
    <name evidence="10" type="primary">MED15</name>
    <name evidence="12" type="ORF">IscW_ISCW010765</name>
</gene>
<evidence type="ECO:0000256" key="9">
    <source>
        <dbReference type="ARBA" id="ARBA00032016"/>
    </source>
</evidence>
<keyword evidence="14" id="KW-1185">Reference proteome</keyword>
<dbReference type="GO" id="GO:0003712">
    <property type="term" value="F:transcription coregulator activity"/>
    <property type="evidence" value="ECO:0007669"/>
    <property type="project" value="InterPro"/>
</dbReference>
<dbReference type="GO" id="GO:0005634">
    <property type="term" value="C:nucleus"/>
    <property type="evidence" value="ECO:0007669"/>
    <property type="project" value="UniProtKB-SubCell"/>
</dbReference>
<keyword evidence="5 10" id="KW-0805">Transcription regulation</keyword>
<evidence type="ECO:0000256" key="4">
    <source>
        <dbReference type="ARBA" id="ARBA00019613"/>
    </source>
</evidence>
<evidence type="ECO:0000256" key="7">
    <source>
        <dbReference type="ARBA" id="ARBA00023163"/>
    </source>
</evidence>
<dbReference type="EMBL" id="ABJB010890360">
    <property type="status" value="NOT_ANNOTATED_CDS"/>
    <property type="molecule type" value="Genomic_DNA"/>
</dbReference>
<keyword evidence="6 10" id="KW-0010">Activator</keyword>
<dbReference type="PaxDb" id="6945-B7Q504"/>
<proteinExistence type="inferred from homology"/>
<dbReference type="InterPro" id="IPR019087">
    <property type="entry name" value="Med15_N"/>
</dbReference>
<dbReference type="EMBL" id="ABJB010777537">
    <property type="status" value="NOT_ANNOTATED_CDS"/>
    <property type="molecule type" value="Genomic_DNA"/>
</dbReference>
<comment type="subcellular location">
    <subcellularLocation>
        <location evidence="1 10">Nucleus</location>
    </subcellularLocation>
</comment>
<dbReference type="InterPro" id="IPR036529">
    <property type="entry name" value="KIX_dom_sf"/>
</dbReference>
<dbReference type="EMBL" id="DS858703">
    <property type="protein sequence ID" value="EEC13926.1"/>
    <property type="molecule type" value="Genomic_DNA"/>
</dbReference>
<evidence type="ECO:0000256" key="3">
    <source>
        <dbReference type="ARBA" id="ARBA00011837"/>
    </source>
</evidence>